<dbReference type="Gene3D" id="3.30.930.10">
    <property type="entry name" value="Bira Bifunctional Protein, Domain 2"/>
    <property type="match status" value="1"/>
</dbReference>
<evidence type="ECO:0000256" key="3">
    <source>
        <dbReference type="ARBA" id="ARBA00007907"/>
    </source>
</evidence>
<evidence type="ECO:0000256" key="5">
    <source>
        <dbReference type="ARBA" id="ARBA00022679"/>
    </source>
</evidence>
<keyword evidence="6" id="KW-0012">Acyltransferase</keyword>
<proteinExistence type="inferred from homology"/>
<keyword evidence="9" id="KW-0472">Membrane</keyword>
<dbReference type="PROSITE" id="PS01313">
    <property type="entry name" value="LIPB"/>
    <property type="match status" value="1"/>
</dbReference>
<dbReference type="InterPro" id="IPR045864">
    <property type="entry name" value="aa-tRNA-synth_II/BPL/LPL"/>
</dbReference>
<evidence type="ECO:0000256" key="7">
    <source>
        <dbReference type="ARBA" id="ARBA00030797"/>
    </source>
</evidence>
<dbReference type="InterPro" id="IPR000544">
    <property type="entry name" value="Octanoyltransferase"/>
</dbReference>
<evidence type="ECO:0000256" key="4">
    <source>
        <dbReference type="ARBA" id="ARBA00012334"/>
    </source>
</evidence>
<dbReference type="SUPFAM" id="SSF55681">
    <property type="entry name" value="Class II aaRS and biotin synthetases"/>
    <property type="match status" value="1"/>
</dbReference>
<dbReference type="eggNOG" id="KOG0325">
    <property type="taxonomic scope" value="Eukaryota"/>
</dbReference>
<comment type="subcellular location">
    <subcellularLocation>
        <location evidence="1">Mitochondrion</location>
    </subcellularLocation>
</comment>
<sequence>MHKLVKVWQIGRLNYSKGLKLQKHLVHLHHEQPEFANNTLLCLEHPPVYTTGIRTKEYPQDVAQQLEALGAEFHRTDRGGLITFHGPGQLVVYPILNLKDFKPSMRWYVCHIEKTVIRLCKKMGIEAETSPHTGVWICAIGVHGSRFVTSHGLALNCCTDLKWFEHIVPCGIEGKGVTSLSKELNRLVTVEEVIPLFLDSFSEIFSCNYSFLNNKSDVCEMAKNPLCCIIWFIAFYFSFIIAFFCAFWYIILYPFTVCISACSDYTDLLLKGIQLPQFCANKMVHCEGC</sequence>
<evidence type="ECO:0000313" key="11">
    <source>
        <dbReference type="EMBL" id="EEZ98826.2"/>
    </source>
</evidence>
<name>D6WCX6_TRICA</name>
<evidence type="ECO:0000256" key="1">
    <source>
        <dbReference type="ARBA" id="ARBA00004173"/>
    </source>
</evidence>
<keyword evidence="12" id="KW-1185">Reference proteome</keyword>
<dbReference type="GO" id="GO:0033819">
    <property type="term" value="F:lipoyl(octanoyl) transferase activity"/>
    <property type="evidence" value="ECO:0000318"/>
    <property type="project" value="GO_Central"/>
</dbReference>
<dbReference type="CDD" id="cd16444">
    <property type="entry name" value="LipB"/>
    <property type="match status" value="1"/>
</dbReference>
<dbReference type="NCBIfam" id="NF010925">
    <property type="entry name" value="PRK14345.1"/>
    <property type="match status" value="1"/>
</dbReference>
<protein>
    <recommendedName>
        <fullName evidence="4">lipoyl(octanoyl) transferase</fullName>
        <ecNumber evidence="4">2.3.1.181</ecNumber>
    </recommendedName>
    <alternativeName>
        <fullName evidence="7">Lipoate-protein ligase B</fullName>
    </alternativeName>
    <alternativeName>
        <fullName evidence="8">Lipoyl/octanoyl transferase</fullName>
    </alternativeName>
</protein>
<keyword evidence="5" id="KW-0808">Transferase</keyword>
<dbReference type="PANTHER" id="PTHR10993">
    <property type="entry name" value="OCTANOYLTRANSFERASE"/>
    <property type="match status" value="1"/>
</dbReference>
<evidence type="ECO:0000256" key="9">
    <source>
        <dbReference type="SAM" id="Phobius"/>
    </source>
</evidence>
<dbReference type="HOGENOM" id="CLU_035168_1_2_1"/>
<dbReference type="EMBL" id="KQ971311">
    <property type="protein sequence ID" value="EEZ98826.2"/>
    <property type="molecule type" value="Genomic_DNA"/>
</dbReference>
<dbReference type="OMA" id="PPMGIRD"/>
<dbReference type="Proteomes" id="UP000007266">
    <property type="component" value="Linkage group 2"/>
</dbReference>
<dbReference type="STRING" id="7070.D6WCX6"/>
<evidence type="ECO:0000313" key="12">
    <source>
        <dbReference type="Proteomes" id="UP000007266"/>
    </source>
</evidence>
<organism evidence="11 12">
    <name type="scientific">Tribolium castaneum</name>
    <name type="common">Red flour beetle</name>
    <dbReference type="NCBI Taxonomy" id="7070"/>
    <lineage>
        <taxon>Eukaryota</taxon>
        <taxon>Metazoa</taxon>
        <taxon>Ecdysozoa</taxon>
        <taxon>Arthropoda</taxon>
        <taxon>Hexapoda</taxon>
        <taxon>Insecta</taxon>
        <taxon>Pterygota</taxon>
        <taxon>Neoptera</taxon>
        <taxon>Endopterygota</taxon>
        <taxon>Coleoptera</taxon>
        <taxon>Polyphaga</taxon>
        <taxon>Cucujiformia</taxon>
        <taxon>Tenebrionidae</taxon>
        <taxon>Tenebrionidae incertae sedis</taxon>
        <taxon>Tribolium</taxon>
    </lineage>
</organism>
<dbReference type="UniPathway" id="UPA00538">
    <property type="reaction ID" value="UER00592"/>
</dbReference>
<feature type="domain" description="BPL/LPL catalytic" evidence="10">
    <location>
        <begin position="34"/>
        <end position="209"/>
    </location>
</feature>
<dbReference type="FunFam" id="3.30.930.10:FF:000035">
    <property type="entry name" value="Putative lipoyltransferase 2, mitochondrial"/>
    <property type="match status" value="1"/>
</dbReference>
<dbReference type="GO" id="GO:0005739">
    <property type="term" value="C:mitochondrion"/>
    <property type="evidence" value="ECO:0000318"/>
    <property type="project" value="GO_Central"/>
</dbReference>
<dbReference type="EC" id="2.3.1.181" evidence="4"/>
<evidence type="ECO:0000256" key="2">
    <source>
        <dbReference type="ARBA" id="ARBA00004821"/>
    </source>
</evidence>
<dbReference type="Pfam" id="PF21948">
    <property type="entry name" value="LplA-B_cat"/>
    <property type="match status" value="1"/>
</dbReference>
<dbReference type="GO" id="GO:0009249">
    <property type="term" value="P:protein lipoylation"/>
    <property type="evidence" value="ECO:0007669"/>
    <property type="project" value="InterPro"/>
</dbReference>
<evidence type="ECO:0000256" key="8">
    <source>
        <dbReference type="ARBA" id="ARBA00033331"/>
    </source>
</evidence>
<keyword evidence="9" id="KW-0812">Transmembrane</keyword>
<comment type="similarity">
    <text evidence="3">Belongs to the LipB family.</text>
</comment>
<gene>
    <name evidence="11" type="primary">AUGUSTUS-3.0.2_04433</name>
    <name evidence="11" type="ORF">TcasGA2_TC004433</name>
</gene>
<evidence type="ECO:0000259" key="10">
    <source>
        <dbReference type="PROSITE" id="PS51733"/>
    </source>
</evidence>
<evidence type="ECO:0000256" key="6">
    <source>
        <dbReference type="ARBA" id="ARBA00023315"/>
    </source>
</evidence>
<feature type="transmembrane region" description="Helical" evidence="9">
    <location>
        <begin position="229"/>
        <end position="251"/>
    </location>
</feature>
<dbReference type="PANTHER" id="PTHR10993:SF7">
    <property type="entry name" value="LIPOYLTRANSFERASE 2, MITOCHONDRIAL-RELATED"/>
    <property type="match status" value="1"/>
</dbReference>
<comment type="pathway">
    <text evidence="2">Protein modification; protein lipoylation via endogenous pathway; protein N(6)-(lipoyl)lysine from octanoyl-[acyl-carrier-protein]: step 1/2.</text>
</comment>
<dbReference type="PROSITE" id="PS51733">
    <property type="entry name" value="BPL_LPL_CATALYTIC"/>
    <property type="match status" value="1"/>
</dbReference>
<dbReference type="InterPro" id="IPR004143">
    <property type="entry name" value="BPL_LPL_catalytic"/>
</dbReference>
<reference evidence="11 12" key="2">
    <citation type="journal article" date="2010" name="Nucleic Acids Res.">
        <title>BeetleBase in 2010: revisions to provide comprehensive genomic information for Tribolium castaneum.</title>
        <authorList>
            <person name="Kim H.S."/>
            <person name="Murphy T."/>
            <person name="Xia J."/>
            <person name="Caragea D."/>
            <person name="Park Y."/>
            <person name="Beeman R.W."/>
            <person name="Lorenzen M.D."/>
            <person name="Butcher S."/>
            <person name="Manak J.R."/>
            <person name="Brown S.J."/>
        </authorList>
    </citation>
    <scope>GENOME REANNOTATION</scope>
    <source>
        <strain evidence="11 12">Georgia GA2</strain>
    </source>
</reference>
<dbReference type="AlphaFoldDB" id="D6WCX6"/>
<dbReference type="InterPro" id="IPR020605">
    <property type="entry name" value="Octanoyltransferase_CS"/>
</dbReference>
<dbReference type="NCBIfam" id="TIGR00214">
    <property type="entry name" value="lipB"/>
    <property type="match status" value="1"/>
</dbReference>
<keyword evidence="9" id="KW-1133">Transmembrane helix</keyword>
<reference evidence="11 12" key="1">
    <citation type="journal article" date="2008" name="Nature">
        <title>The genome of the model beetle and pest Tribolium castaneum.</title>
        <authorList>
            <consortium name="Tribolium Genome Sequencing Consortium"/>
            <person name="Richards S."/>
            <person name="Gibbs R.A."/>
            <person name="Weinstock G.M."/>
            <person name="Brown S.J."/>
            <person name="Denell R."/>
            <person name="Beeman R.W."/>
            <person name="Gibbs R."/>
            <person name="Beeman R.W."/>
            <person name="Brown S.J."/>
            <person name="Bucher G."/>
            <person name="Friedrich M."/>
            <person name="Grimmelikhuijzen C.J."/>
            <person name="Klingler M."/>
            <person name="Lorenzen M."/>
            <person name="Richards S."/>
            <person name="Roth S."/>
            <person name="Schroder R."/>
            <person name="Tautz D."/>
            <person name="Zdobnov E.M."/>
            <person name="Muzny D."/>
            <person name="Gibbs R.A."/>
            <person name="Weinstock G.M."/>
            <person name="Attaway T."/>
            <person name="Bell S."/>
            <person name="Buhay C.J."/>
            <person name="Chandrabose M.N."/>
            <person name="Chavez D."/>
            <person name="Clerk-Blankenburg K.P."/>
            <person name="Cree A."/>
            <person name="Dao M."/>
            <person name="Davis C."/>
            <person name="Chacko J."/>
            <person name="Dinh H."/>
            <person name="Dugan-Rocha S."/>
            <person name="Fowler G."/>
            <person name="Garner T.T."/>
            <person name="Garnes J."/>
            <person name="Gnirke A."/>
            <person name="Hawes A."/>
            <person name="Hernandez J."/>
            <person name="Hines S."/>
            <person name="Holder M."/>
            <person name="Hume J."/>
            <person name="Jhangiani S.N."/>
            <person name="Joshi V."/>
            <person name="Khan Z.M."/>
            <person name="Jackson L."/>
            <person name="Kovar C."/>
            <person name="Kowis A."/>
            <person name="Lee S."/>
            <person name="Lewis L.R."/>
            <person name="Margolis J."/>
            <person name="Morgan M."/>
            <person name="Nazareth L.V."/>
            <person name="Nguyen N."/>
            <person name="Okwuonu G."/>
            <person name="Parker D."/>
            <person name="Richards S."/>
            <person name="Ruiz S.J."/>
            <person name="Santibanez J."/>
            <person name="Savard J."/>
            <person name="Scherer S.E."/>
            <person name="Schneider B."/>
            <person name="Sodergren E."/>
            <person name="Tautz D."/>
            <person name="Vattahil S."/>
            <person name="Villasana D."/>
            <person name="White C.S."/>
            <person name="Wright R."/>
            <person name="Park Y."/>
            <person name="Beeman R.W."/>
            <person name="Lord J."/>
            <person name="Oppert B."/>
            <person name="Lorenzen M."/>
            <person name="Brown S."/>
            <person name="Wang L."/>
            <person name="Savard J."/>
            <person name="Tautz D."/>
            <person name="Richards S."/>
            <person name="Weinstock G."/>
            <person name="Gibbs R.A."/>
            <person name="Liu Y."/>
            <person name="Worley K."/>
            <person name="Weinstock G."/>
            <person name="Elsik C.G."/>
            <person name="Reese J.T."/>
            <person name="Elhaik E."/>
            <person name="Landan G."/>
            <person name="Graur D."/>
            <person name="Arensburger P."/>
            <person name="Atkinson P."/>
            <person name="Beeman R.W."/>
            <person name="Beidler J."/>
            <person name="Brown S.J."/>
            <person name="Demuth J.P."/>
            <person name="Drury D.W."/>
            <person name="Du Y.Z."/>
            <person name="Fujiwara H."/>
            <person name="Lorenzen M."/>
            <person name="Maselli V."/>
            <person name="Osanai M."/>
            <person name="Park Y."/>
            <person name="Robertson H.M."/>
            <person name="Tu Z."/>
            <person name="Wang J.J."/>
            <person name="Wang S."/>
            <person name="Richards S."/>
            <person name="Song H."/>
            <person name="Zhang L."/>
            <person name="Sodergren E."/>
            <person name="Werner D."/>
            <person name="Stanke M."/>
            <person name="Morgenstern B."/>
            <person name="Solovyev V."/>
            <person name="Kosarev P."/>
            <person name="Brown G."/>
            <person name="Chen H.C."/>
            <person name="Ermolaeva O."/>
            <person name="Hlavina W."/>
            <person name="Kapustin Y."/>
            <person name="Kiryutin B."/>
            <person name="Kitts P."/>
            <person name="Maglott D."/>
            <person name="Pruitt K."/>
            <person name="Sapojnikov V."/>
            <person name="Souvorov A."/>
            <person name="Mackey A.J."/>
            <person name="Waterhouse R.M."/>
            <person name="Wyder S."/>
            <person name="Zdobnov E.M."/>
            <person name="Zdobnov E.M."/>
            <person name="Wyder S."/>
            <person name="Kriventseva E.V."/>
            <person name="Kadowaki T."/>
            <person name="Bork P."/>
            <person name="Aranda M."/>
            <person name="Bao R."/>
            <person name="Beermann A."/>
            <person name="Berns N."/>
            <person name="Bolognesi R."/>
            <person name="Bonneton F."/>
            <person name="Bopp D."/>
            <person name="Brown S.J."/>
            <person name="Bucher G."/>
            <person name="Butts T."/>
            <person name="Chaumot A."/>
            <person name="Denell R.E."/>
            <person name="Ferrier D.E."/>
            <person name="Friedrich M."/>
            <person name="Gordon C.M."/>
            <person name="Jindra M."/>
            <person name="Klingler M."/>
            <person name="Lan Q."/>
            <person name="Lattorff H.M."/>
            <person name="Laudet V."/>
            <person name="von Levetsow C."/>
            <person name="Liu Z."/>
            <person name="Lutz R."/>
            <person name="Lynch J.A."/>
            <person name="da Fonseca R.N."/>
            <person name="Posnien N."/>
            <person name="Reuter R."/>
            <person name="Roth S."/>
            <person name="Savard J."/>
            <person name="Schinko J.B."/>
            <person name="Schmitt C."/>
            <person name="Schoppmeier M."/>
            <person name="Schroder R."/>
            <person name="Shippy T.D."/>
            <person name="Simonnet F."/>
            <person name="Marques-Souza H."/>
            <person name="Tautz D."/>
            <person name="Tomoyasu Y."/>
            <person name="Trauner J."/>
            <person name="Van der Zee M."/>
            <person name="Vervoort M."/>
            <person name="Wittkopp N."/>
            <person name="Wimmer E.A."/>
            <person name="Yang X."/>
            <person name="Jones A.K."/>
            <person name="Sattelle D.B."/>
            <person name="Ebert P.R."/>
            <person name="Nelson D."/>
            <person name="Scott J.G."/>
            <person name="Beeman R.W."/>
            <person name="Muthukrishnan S."/>
            <person name="Kramer K.J."/>
            <person name="Arakane Y."/>
            <person name="Beeman R.W."/>
            <person name="Zhu Q."/>
            <person name="Hogenkamp D."/>
            <person name="Dixit R."/>
            <person name="Oppert B."/>
            <person name="Jiang H."/>
            <person name="Zou Z."/>
            <person name="Marshall J."/>
            <person name="Elpidina E."/>
            <person name="Vinokurov K."/>
            <person name="Oppert C."/>
            <person name="Zou Z."/>
            <person name="Evans J."/>
            <person name="Lu Z."/>
            <person name="Zhao P."/>
            <person name="Sumathipala N."/>
            <person name="Altincicek B."/>
            <person name="Vilcinskas A."/>
            <person name="Williams M."/>
            <person name="Hultmark D."/>
            <person name="Hetru C."/>
            <person name="Jiang H."/>
            <person name="Grimmelikhuijzen C.J."/>
            <person name="Hauser F."/>
            <person name="Cazzamali G."/>
            <person name="Williamson M."/>
            <person name="Park Y."/>
            <person name="Li B."/>
            <person name="Tanaka Y."/>
            <person name="Predel R."/>
            <person name="Neupert S."/>
            <person name="Schachtner J."/>
            <person name="Verleyen P."/>
            <person name="Raible F."/>
            <person name="Bork P."/>
            <person name="Friedrich M."/>
            <person name="Walden K.K."/>
            <person name="Robertson H.M."/>
            <person name="Angeli S."/>
            <person name="Foret S."/>
            <person name="Bucher G."/>
            <person name="Schuetz S."/>
            <person name="Maleszka R."/>
            <person name="Wimmer E.A."/>
            <person name="Beeman R.W."/>
            <person name="Lorenzen M."/>
            <person name="Tomoyasu Y."/>
            <person name="Miller S.C."/>
            <person name="Grossmann D."/>
            <person name="Bucher G."/>
        </authorList>
    </citation>
    <scope>NUCLEOTIDE SEQUENCE [LARGE SCALE GENOMIC DNA]</scope>
    <source>
        <strain evidence="11 12">Georgia GA2</strain>
    </source>
</reference>
<accession>D6WCX6</accession>